<feature type="domain" description="PAC" evidence="11">
    <location>
        <begin position="501"/>
        <end position="554"/>
    </location>
</feature>
<dbReference type="Gene3D" id="3.30.450.20">
    <property type="entry name" value="PAS domain"/>
    <property type="match status" value="3"/>
</dbReference>
<evidence type="ECO:0000313" key="12">
    <source>
        <dbReference type="EMBL" id="MDY0884719.1"/>
    </source>
</evidence>
<dbReference type="EMBL" id="JAXCLW010000005">
    <property type="protein sequence ID" value="MDY0884719.1"/>
    <property type="molecule type" value="Genomic_DNA"/>
</dbReference>
<dbReference type="InterPro" id="IPR003018">
    <property type="entry name" value="GAF"/>
</dbReference>
<feature type="coiled-coil region" evidence="7">
    <location>
        <begin position="556"/>
        <end position="597"/>
    </location>
</feature>
<dbReference type="InterPro" id="IPR013655">
    <property type="entry name" value="PAS_fold_3"/>
</dbReference>
<dbReference type="SMART" id="SM00388">
    <property type="entry name" value="HisKA"/>
    <property type="match status" value="1"/>
</dbReference>
<protein>
    <recommendedName>
        <fullName evidence="2">histidine kinase</fullName>
        <ecNumber evidence="2">2.7.13.3</ecNumber>
    </recommendedName>
</protein>
<organism evidence="12 13">
    <name type="scientific">Dongia soli</name>
    <dbReference type="NCBI Taxonomy" id="600628"/>
    <lineage>
        <taxon>Bacteria</taxon>
        <taxon>Pseudomonadati</taxon>
        <taxon>Pseudomonadota</taxon>
        <taxon>Alphaproteobacteria</taxon>
        <taxon>Rhodospirillales</taxon>
        <taxon>Dongiaceae</taxon>
        <taxon>Dongia</taxon>
    </lineage>
</organism>
<keyword evidence="4" id="KW-0808">Transferase</keyword>
<dbReference type="InterPro" id="IPR004358">
    <property type="entry name" value="Sig_transdc_His_kin-like_C"/>
</dbReference>
<dbReference type="InterPro" id="IPR005467">
    <property type="entry name" value="His_kinase_dom"/>
</dbReference>
<dbReference type="SUPFAM" id="SSF47384">
    <property type="entry name" value="Homodimeric domain of signal transducing histidine kinase"/>
    <property type="match status" value="1"/>
</dbReference>
<dbReference type="SUPFAM" id="SSF55874">
    <property type="entry name" value="ATPase domain of HSP90 chaperone/DNA topoisomerase II/histidine kinase"/>
    <property type="match status" value="1"/>
</dbReference>
<keyword evidence="3 6" id="KW-0597">Phosphoprotein</keyword>
<dbReference type="Pfam" id="PF08447">
    <property type="entry name" value="PAS_3"/>
    <property type="match status" value="2"/>
</dbReference>
<dbReference type="SUPFAM" id="SSF55781">
    <property type="entry name" value="GAF domain-like"/>
    <property type="match status" value="1"/>
</dbReference>
<dbReference type="Gene3D" id="3.30.450.40">
    <property type="match status" value="1"/>
</dbReference>
<reference evidence="12 13" key="1">
    <citation type="journal article" date="2016" name="Antonie Van Leeuwenhoek">
        <title>Dongia soli sp. nov., isolated from soil from Dokdo, Korea.</title>
        <authorList>
            <person name="Kim D.U."/>
            <person name="Lee H."/>
            <person name="Kim H."/>
            <person name="Kim S.G."/>
            <person name="Ka J.O."/>
        </authorList>
    </citation>
    <scope>NUCLEOTIDE SEQUENCE [LARGE SCALE GENOMIC DNA]</scope>
    <source>
        <strain evidence="12 13">D78</strain>
    </source>
</reference>
<dbReference type="PROSITE" id="PS50112">
    <property type="entry name" value="PAS"/>
    <property type="match status" value="1"/>
</dbReference>
<dbReference type="Pfam" id="PF01590">
    <property type="entry name" value="GAF"/>
    <property type="match status" value="1"/>
</dbReference>
<dbReference type="RefSeq" id="WP_320509790.1">
    <property type="nucleotide sequence ID" value="NZ_JAXCLW010000005.1"/>
</dbReference>
<dbReference type="InterPro" id="IPR003661">
    <property type="entry name" value="HisK_dim/P_dom"/>
</dbReference>
<dbReference type="EC" id="2.7.13.3" evidence="2"/>
<comment type="caution">
    <text evidence="12">The sequence shown here is derived from an EMBL/GenBank/DDBJ whole genome shotgun (WGS) entry which is preliminary data.</text>
</comment>
<feature type="domain" description="PAC" evidence="11">
    <location>
        <begin position="376"/>
        <end position="428"/>
    </location>
</feature>
<dbReference type="InterPro" id="IPR052162">
    <property type="entry name" value="Sensor_kinase/Photoreceptor"/>
</dbReference>
<dbReference type="NCBIfam" id="TIGR00229">
    <property type="entry name" value="sensory_box"/>
    <property type="match status" value="3"/>
</dbReference>
<feature type="domain" description="Histidine kinase" evidence="8">
    <location>
        <begin position="606"/>
        <end position="831"/>
    </location>
</feature>
<dbReference type="Pfam" id="PF02518">
    <property type="entry name" value="HATPase_c"/>
    <property type="match status" value="1"/>
</dbReference>
<dbReference type="Pfam" id="PF00072">
    <property type="entry name" value="Response_reg"/>
    <property type="match status" value="1"/>
</dbReference>
<evidence type="ECO:0000256" key="6">
    <source>
        <dbReference type="PROSITE-ProRule" id="PRU00169"/>
    </source>
</evidence>
<evidence type="ECO:0000259" key="11">
    <source>
        <dbReference type="PROSITE" id="PS50113"/>
    </source>
</evidence>
<sequence length="965" mass="108332">MPDQESPLQPQQVLADFGAFVLHAKSLDVILTEAAIIIARTLAITHSAIVERRVDEPGLRLRAGHGWAPDLIGRLMPEAGDQSPEAEALRTRKPVLWQEGMAEGLAQQSFMREVEIRTLAAVPILLPGERFFGLLQAAATLTPRQFTPPEIDFLRSCANILGLAVDRFQKLDQLRSSAEQFRLIVEHARDYAIFVTDAQNRVTDWLPGAEAVFGWRKAEILGRSGSILYVPEDVAAKEDEKEVVTARTKGVAPDRRWHLRKDGSRVFIDGTVTSLHGDSGELRGFLKIGQDITERRHVEEQLRESEERLRALVNASSYMIYRMSPDWMELRAFEGRGILSDKPSQDGTWLTAYIYFEDRKRVWNAVQEAIRTKSVFELEHRFVRTDGSIGWTLSRAVPILETNGEIREWFGAASDITPRRRTEEALRESEARQRVLIEGMPQLAWRAIESGKWNWSSPQWSAYTGLLDESSLDLGWLDAVHPEDRESAISAWQRAEAEDQFQADYRIFHAPSGQYRWCQSRSLPIRDDRGGVIEWIGTSTDIDDQIRARQLLERGSAELEERVAARTAELERALEDLRREIREREQAEVRLRQSEKLKAIGQLTGGIAHDFNNMLQGVISSLSMIRSRLTQQRVTEIPRYIEAGEKAAKRSAALVQHLLAFSRQQTLQPEPICLDTIALDMQDLIERTVGPAVEVELQLSDGQWLVRCDRSQLESALLNLCVNARDAMPDGGWLTITTEDIILNETDTANYEDAAPGRYATIAVSDTGTGMTPEILAHVFEPFFTTKPIGEGTGLGLSQIYGFMRQSGGLVQIDTTPGKGTTVRLCLPFHAMNPDVRAGPVAKLDKTVLLVEDEIGVRELTAEELRDSGYRVLEADRASNALRLLRAGLHVDLLITDYGLPGDMNGWQMVELARERYPGLPVIMITGYASGLQMTEVEVIHKPFDPKALLEQVRSLVGGKPPYET</sequence>
<dbReference type="Gene3D" id="1.10.287.130">
    <property type="match status" value="1"/>
</dbReference>
<feature type="modified residue" description="4-aspartylphosphate" evidence="6">
    <location>
        <position position="897"/>
    </location>
</feature>
<dbReference type="InterPro" id="IPR036097">
    <property type="entry name" value="HisK_dim/P_sf"/>
</dbReference>
<dbReference type="InterPro" id="IPR001789">
    <property type="entry name" value="Sig_transdc_resp-reg_receiver"/>
</dbReference>
<dbReference type="SMART" id="SM00086">
    <property type="entry name" value="PAC"/>
    <property type="match status" value="3"/>
</dbReference>
<dbReference type="CDD" id="cd00130">
    <property type="entry name" value="PAS"/>
    <property type="match status" value="3"/>
</dbReference>
<evidence type="ECO:0000256" key="3">
    <source>
        <dbReference type="ARBA" id="ARBA00022553"/>
    </source>
</evidence>
<evidence type="ECO:0000256" key="4">
    <source>
        <dbReference type="ARBA" id="ARBA00022679"/>
    </source>
</evidence>
<dbReference type="Proteomes" id="UP001279642">
    <property type="component" value="Unassembled WGS sequence"/>
</dbReference>
<evidence type="ECO:0000259" key="8">
    <source>
        <dbReference type="PROSITE" id="PS50109"/>
    </source>
</evidence>
<dbReference type="SMART" id="SM00065">
    <property type="entry name" value="GAF"/>
    <property type="match status" value="1"/>
</dbReference>
<evidence type="ECO:0000259" key="10">
    <source>
        <dbReference type="PROSITE" id="PS50112"/>
    </source>
</evidence>
<comment type="catalytic activity">
    <reaction evidence="1">
        <text>ATP + protein L-histidine = ADP + protein N-phospho-L-histidine.</text>
        <dbReference type="EC" id="2.7.13.3"/>
    </reaction>
</comment>
<dbReference type="SUPFAM" id="SSF55785">
    <property type="entry name" value="PYP-like sensor domain (PAS domain)"/>
    <property type="match status" value="3"/>
</dbReference>
<dbReference type="InterPro" id="IPR013767">
    <property type="entry name" value="PAS_fold"/>
</dbReference>
<dbReference type="InterPro" id="IPR029016">
    <property type="entry name" value="GAF-like_dom_sf"/>
</dbReference>
<feature type="domain" description="PAS" evidence="10">
    <location>
        <begin position="177"/>
        <end position="233"/>
    </location>
</feature>
<dbReference type="Gene3D" id="3.40.50.2300">
    <property type="match status" value="1"/>
</dbReference>
<dbReference type="SUPFAM" id="SSF52172">
    <property type="entry name" value="CheY-like"/>
    <property type="match status" value="1"/>
</dbReference>
<feature type="domain" description="PAC" evidence="11">
    <location>
        <begin position="252"/>
        <end position="304"/>
    </location>
</feature>
<dbReference type="SMART" id="SM00448">
    <property type="entry name" value="REC"/>
    <property type="match status" value="1"/>
</dbReference>
<keyword evidence="13" id="KW-1185">Reference proteome</keyword>
<dbReference type="Pfam" id="PF00989">
    <property type="entry name" value="PAS"/>
    <property type="match status" value="1"/>
</dbReference>
<feature type="domain" description="Response regulatory" evidence="9">
    <location>
        <begin position="847"/>
        <end position="957"/>
    </location>
</feature>
<keyword evidence="5" id="KW-0418">Kinase</keyword>
<dbReference type="SMART" id="SM00387">
    <property type="entry name" value="HATPase_c"/>
    <property type="match status" value="1"/>
</dbReference>
<dbReference type="PANTHER" id="PTHR43304:SF1">
    <property type="entry name" value="PAC DOMAIN-CONTAINING PROTEIN"/>
    <property type="match status" value="1"/>
</dbReference>
<dbReference type="PROSITE" id="PS50113">
    <property type="entry name" value="PAC"/>
    <property type="match status" value="3"/>
</dbReference>
<dbReference type="SMART" id="SM00091">
    <property type="entry name" value="PAS"/>
    <property type="match status" value="2"/>
</dbReference>
<evidence type="ECO:0000256" key="1">
    <source>
        <dbReference type="ARBA" id="ARBA00000085"/>
    </source>
</evidence>
<dbReference type="InterPro" id="IPR035965">
    <property type="entry name" value="PAS-like_dom_sf"/>
</dbReference>
<accession>A0ABU5EFC2</accession>
<dbReference type="PROSITE" id="PS50109">
    <property type="entry name" value="HIS_KIN"/>
    <property type="match status" value="1"/>
</dbReference>
<evidence type="ECO:0000313" key="13">
    <source>
        <dbReference type="Proteomes" id="UP001279642"/>
    </source>
</evidence>
<evidence type="ECO:0000256" key="2">
    <source>
        <dbReference type="ARBA" id="ARBA00012438"/>
    </source>
</evidence>
<dbReference type="InterPro" id="IPR000700">
    <property type="entry name" value="PAS-assoc_C"/>
</dbReference>
<keyword evidence="7" id="KW-0175">Coiled coil</keyword>
<dbReference type="InterPro" id="IPR036890">
    <property type="entry name" value="HATPase_C_sf"/>
</dbReference>
<dbReference type="PANTHER" id="PTHR43304">
    <property type="entry name" value="PHYTOCHROME-LIKE PROTEIN CPH1"/>
    <property type="match status" value="1"/>
</dbReference>
<dbReference type="InterPro" id="IPR000014">
    <property type="entry name" value="PAS"/>
</dbReference>
<gene>
    <name evidence="12" type="ORF">SMD27_17885</name>
</gene>
<dbReference type="InterPro" id="IPR011006">
    <property type="entry name" value="CheY-like_superfamily"/>
</dbReference>
<evidence type="ECO:0000256" key="5">
    <source>
        <dbReference type="ARBA" id="ARBA00022777"/>
    </source>
</evidence>
<name>A0ABU5EFC2_9PROT</name>
<dbReference type="Gene3D" id="3.30.565.10">
    <property type="entry name" value="Histidine kinase-like ATPase, C-terminal domain"/>
    <property type="match status" value="1"/>
</dbReference>
<dbReference type="PRINTS" id="PR00344">
    <property type="entry name" value="BCTRLSENSOR"/>
</dbReference>
<dbReference type="InterPro" id="IPR001610">
    <property type="entry name" value="PAC"/>
</dbReference>
<proteinExistence type="predicted"/>
<evidence type="ECO:0000256" key="7">
    <source>
        <dbReference type="SAM" id="Coils"/>
    </source>
</evidence>
<dbReference type="PROSITE" id="PS50110">
    <property type="entry name" value="RESPONSE_REGULATORY"/>
    <property type="match status" value="1"/>
</dbReference>
<evidence type="ECO:0000259" key="9">
    <source>
        <dbReference type="PROSITE" id="PS50110"/>
    </source>
</evidence>
<dbReference type="InterPro" id="IPR003594">
    <property type="entry name" value="HATPase_dom"/>
</dbReference>